<dbReference type="AlphaFoldDB" id="A0A9Q3CDF5"/>
<evidence type="ECO:0000313" key="2">
    <source>
        <dbReference type="Proteomes" id="UP000765509"/>
    </source>
</evidence>
<sequence length="241" mass="27179">MYQWCSISAIDTLPLTKDITIPEHLGQALSGRYQDHWRAACKHELNQMLERDVWEEVPKTGEMKTIGHRWVSNIKQQASGGIEKFKACAGGSFCWTYLLGWDSRQWRWTNPSTSSVAQWLCAEVEIKWHDTITQIVGLECAIGEVTISQKCLTNSVIEDYPQTFIKTDSPLPELSASNSNSKDAIMDATPFRLVVGSLAYLVSGSHPDLAFVVNYLAWNSMLPTAQHWGILDHVMGYLLKM</sequence>
<name>A0A9Q3CDF5_9BASI</name>
<dbReference type="Proteomes" id="UP000765509">
    <property type="component" value="Unassembled WGS sequence"/>
</dbReference>
<gene>
    <name evidence="1" type="ORF">O181_020270</name>
</gene>
<evidence type="ECO:0000313" key="1">
    <source>
        <dbReference type="EMBL" id="MBW0480555.1"/>
    </source>
</evidence>
<accession>A0A9Q3CDF5</accession>
<protein>
    <recommendedName>
        <fullName evidence="3">Reverse transcriptase Ty1/copia-type domain-containing protein</fullName>
    </recommendedName>
</protein>
<organism evidence="1 2">
    <name type="scientific">Austropuccinia psidii MF-1</name>
    <dbReference type="NCBI Taxonomy" id="1389203"/>
    <lineage>
        <taxon>Eukaryota</taxon>
        <taxon>Fungi</taxon>
        <taxon>Dikarya</taxon>
        <taxon>Basidiomycota</taxon>
        <taxon>Pucciniomycotina</taxon>
        <taxon>Pucciniomycetes</taxon>
        <taxon>Pucciniales</taxon>
        <taxon>Sphaerophragmiaceae</taxon>
        <taxon>Austropuccinia</taxon>
    </lineage>
</organism>
<proteinExistence type="predicted"/>
<dbReference type="EMBL" id="AVOT02006014">
    <property type="protein sequence ID" value="MBW0480555.1"/>
    <property type="molecule type" value="Genomic_DNA"/>
</dbReference>
<reference evidence="1" key="1">
    <citation type="submission" date="2021-03" db="EMBL/GenBank/DDBJ databases">
        <title>Draft genome sequence of rust myrtle Austropuccinia psidii MF-1, a brazilian biotype.</title>
        <authorList>
            <person name="Quecine M.C."/>
            <person name="Pachon D.M.R."/>
            <person name="Bonatelli M.L."/>
            <person name="Correr F.H."/>
            <person name="Franceschini L.M."/>
            <person name="Leite T.F."/>
            <person name="Margarido G.R.A."/>
            <person name="Almeida C.A."/>
            <person name="Ferrarezi J.A."/>
            <person name="Labate C.A."/>
        </authorList>
    </citation>
    <scope>NUCLEOTIDE SEQUENCE</scope>
    <source>
        <strain evidence="1">MF-1</strain>
    </source>
</reference>
<keyword evidence="2" id="KW-1185">Reference proteome</keyword>
<comment type="caution">
    <text evidence="1">The sequence shown here is derived from an EMBL/GenBank/DDBJ whole genome shotgun (WGS) entry which is preliminary data.</text>
</comment>
<evidence type="ECO:0008006" key="3">
    <source>
        <dbReference type="Google" id="ProtNLM"/>
    </source>
</evidence>